<proteinExistence type="predicted"/>
<evidence type="ECO:0000313" key="2">
    <source>
        <dbReference type="Proteomes" id="UP001595530"/>
    </source>
</evidence>
<dbReference type="RefSeq" id="WP_390329581.1">
    <property type="nucleotide sequence ID" value="NZ_JBHRTP010000091.1"/>
</dbReference>
<keyword evidence="2" id="KW-1185">Reference proteome</keyword>
<gene>
    <name evidence="1" type="ORF">ACFOFO_23505</name>
</gene>
<dbReference type="EMBL" id="JBHRTP010000091">
    <property type="protein sequence ID" value="MFC3110883.1"/>
    <property type="molecule type" value="Genomic_DNA"/>
</dbReference>
<accession>A0ABV7F732</accession>
<comment type="caution">
    <text evidence="1">The sequence shown here is derived from an EMBL/GenBank/DDBJ whole genome shotgun (WGS) entry which is preliminary data.</text>
</comment>
<reference evidence="2" key="1">
    <citation type="journal article" date="2019" name="Int. J. Syst. Evol. Microbiol.">
        <title>The Global Catalogue of Microorganisms (GCM) 10K type strain sequencing project: providing services to taxonomists for standard genome sequencing and annotation.</title>
        <authorList>
            <consortium name="The Broad Institute Genomics Platform"/>
            <consortium name="The Broad Institute Genome Sequencing Center for Infectious Disease"/>
            <person name="Wu L."/>
            <person name="Ma J."/>
        </authorList>
    </citation>
    <scope>NUCLEOTIDE SEQUENCE [LARGE SCALE GENOMIC DNA]</scope>
    <source>
        <strain evidence="2">KCTC 42986</strain>
    </source>
</reference>
<name>A0ABV7F732_9BURK</name>
<dbReference type="Proteomes" id="UP001595530">
    <property type="component" value="Unassembled WGS sequence"/>
</dbReference>
<protein>
    <submittedName>
        <fullName evidence="1">Uncharacterized protein</fullName>
    </submittedName>
</protein>
<sequence length="112" mass="11949">MQMHVGPVLPVEKAEKILADAMMAAMRVYNHGDSTTVWLDIKTVHIPEFVAAAIDRCAGFGLGLVVTHGECCSHPPGMPLPDGILSAMGRALRSGWVWHPGAKAAINATLHK</sequence>
<evidence type="ECO:0000313" key="1">
    <source>
        <dbReference type="EMBL" id="MFC3110883.1"/>
    </source>
</evidence>
<organism evidence="1 2">
    <name type="scientific">Undibacterium arcticum</name>
    <dbReference type="NCBI Taxonomy" id="1762892"/>
    <lineage>
        <taxon>Bacteria</taxon>
        <taxon>Pseudomonadati</taxon>
        <taxon>Pseudomonadota</taxon>
        <taxon>Betaproteobacteria</taxon>
        <taxon>Burkholderiales</taxon>
        <taxon>Oxalobacteraceae</taxon>
        <taxon>Undibacterium</taxon>
    </lineage>
</organism>